<protein>
    <submittedName>
        <fullName evidence="2">Uncharacterized protein</fullName>
    </submittedName>
</protein>
<keyword evidence="1" id="KW-1133">Transmembrane helix</keyword>
<keyword evidence="1" id="KW-0812">Transmembrane</keyword>
<dbReference type="AlphaFoldDB" id="F7XNM3"/>
<dbReference type="HOGENOM" id="CLU_701350_0_0_2"/>
<dbReference type="InterPro" id="IPR026453">
    <property type="entry name" value="PGF_pre_PGF"/>
</dbReference>
<accession>F7XNM3</accession>
<sequence precursor="true">MYSKKFQKKFVYVTLFSIFLILMLFPVMVASESDIPSIPERFYGQVYIDGDIADDGTVVSAWINGTEVESQQTYNGSYGHSTEFHVHGNNGDEVVFRVDDSMATTHYLIQGSISELDLDIIIDDGTDKSTDLTTGFSGGSKVSENIGGLYDLVFSGKGSLKAEYDDNVLLREIKSGYVEDEMRTEYIFDRHSADLNPAREVEITSSGYAGSMVMVVEVLKDVSRRTSVPPGNIYQNLHIWAWNGCVVDGLIHNPIIHFSVKKSWLTEYDIQPNEIYLLGYDPISKKWQQAHTVYASECENYYHFHAAVFRLSYFAIVSINEDIYTKGDAEINTGKTTPDHETIDQSFEDDSQLEDLKIHALVRSLGFGTIIFLTLLSMLSIIAVYGYAYEKME</sequence>
<reference evidence="2 3" key="1">
    <citation type="submission" date="2010-07" db="EMBL/GenBank/DDBJ databases">
        <title>The complete genome of Methanosalsum zhilinae DSM 4017.</title>
        <authorList>
            <consortium name="US DOE Joint Genome Institute (JGI-PGF)"/>
            <person name="Lucas S."/>
            <person name="Copeland A."/>
            <person name="Lapidus A."/>
            <person name="Glavina del Rio T."/>
            <person name="Dalin E."/>
            <person name="Tice H."/>
            <person name="Bruce D."/>
            <person name="Goodwin L."/>
            <person name="Pitluck S."/>
            <person name="Kyrpides N."/>
            <person name="Mavromatis K."/>
            <person name="Ovchinnikova G."/>
            <person name="Daligault H."/>
            <person name="Detter J.C."/>
            <person name="Han C."/>
            <person name="Tapia R."/>
            <person name="Larimer F."/>
            <person name="Land M."/>
            <person name="Hauser L."/>
            <person name="Markowitz V."/>
            <person name="Cheng J.-F."/>
            <person name="Hugenholtz P."/>
            <person name="Woyke T."/>
            <person name="Wu D."/>
            <person name="Spring S."/>
            <person name="Schueler E."/>
            <person name="Brambilla E."/>
            <person name="Klenk H.-P."/>
            <person name="Eisen J.A."/>
        </authorList>
    </citation>
    <scope>NUCLEOTIDE SEQUENCE [LARGE SCALE GENOMIC DNA]</scope>
    <source>
        <strain evidence="3">DSM 4017 / NBRC 107636 / OCM 62 / WeN5</strain>
    </source>
</reference>
<dbReference type="NCBIfam" id="TIGR04213">
    <property type="entry name" value="PGF_pre_PGF"/>
    <property type="match status" value="1"/>
</dbReference>
<organism evidence="2 3">
    <name type="scientific">Methanosalsum zhilinae (strain DSM 4017 / NBRC 107636 / OCM 62 / WeN5)</name>
    <name type="common">Methanohalophilus zhilinae</name>
    <dbReference type="NCBI Taxonomy" id="679901"/>
    <lineage>
        <taxon>Archaea</taxon>
        <taxon>Methanobacteriati</taxon>
        <taxon>Methanobacteriota</taxon>
        <taxon>Stenosarchaea group</taxon>
        <taxon>Methanomicrobia</taxon>
        <taxon>Methanosarcinales</taxon>
        <taxon>Methanosarcinaceae</taxon>
        <taxon>Methanosalsum</taxon>
    </lineage>
</organism>
<evidence type="ECO:0000313" key="3">
    <source>
        <dbReference type="Proteomes" id="UP000006622"/>
    </source>
</evidence>
<feature type="transmembrane region" description="Helical" evidence="1">
    <location>
        <begin position="365"/>
        <end position="388"/>
    </location>
</feature>
<feature type="transmembrane region" description="Helical" evidence="1">
    <location>
        <begin position="12"/>
        <end position="31"/>
    </location>
</feature>
<evidence type="ECO:0000256" key="1">
    <source>
        <dbReference type="SAM" id="Phobius"/>
    </source>
</evidence>
<dbReference type="Proteomes" id="UP000006622">
    <property type="component" value="Chromosome"/>
</dbReference>
<dbReference type="KEGG" id="mzh:Mzhil_0244"/>
<keyword evidence="3" id="KW-1185">Reference proteome</keyword>
<name>F7XNM3_METZD</name>
<keyword evidence="1" id="KW-0472">Membrane</keyword>
<gene>
    <name evidence="2" type="ordered locus">Mzhil_0244</name>
</gene>
<dbReference type="EMBL" id="CP002101">
    <property type="protein sequence ID" value="AEH60121.1"/>
    <property type="molecule type" value="Genomic_DNA"/>
</dbReference>
<proteinExistence type="predicted"/>
<evidence type="ECO:0000313" key="2">
    <source>
        <dbReference type="EMBL" id="AEH60121.1"/>
    </source>
</evidence>